<dbReference type="GO" id="GO:0005829">
    <property type="term" value="C:cytosol"/>
    <property type="evidence" value="ECO:0007669"/>
    <property type="project" value="TreeGrafter"/>
</dbReference>
<name>A0A9D1ITR0_9CLOT</name>
<dbReference type="SUPFAM" id="SSF50621">
    <property type="entry name" value="Alanine racemase C-terminal domain-like"/>
    <property type="match status" value="1"/>
</dbReference>
<evidence type="ECO:0000256" key="1">
    <source>
        <dbReference type="ARBA" id="ARBA00001933"/>
    </source>
</evidence>
<reference evidence="7" key="2">
    <citation type="journal article" date="2021" name="PeerJ">
        <title>Extensive microbial diversity within the chicken gut microbiome revealed by metagenomics and culture.</title>
        <authorList>
            <person name="Gilroy R."/>
            <person name="Ravi A."/>
            <person name="Getino M."/>
            <person name="Pursley I."/>
            <person name="Horton D.L."/>
            <person name="Alikhan N.F."/>
            <person name="Baker D."/>
            <person name="Gharbi K."/>
            <person name="Hall N."/>
            <person name="Watson M."/>
            <person name="Adriaenssens E.M."/>
            <person name="Foster-Nyarko E."/>
            <person name="Jarju S."/>
            <person name="Secka A."/>
            <person name="Antonio M."/>
            <person name="Oren A."/>
            <person name="Chaudhuri R.R."/>
            <person name="La Ragione R."/>
            <person name="Hildebrand F."/>
            <person name="Pallen M.J."/>
        </authorList>
    </citation>
    <scope>NUCLEOTIDE SEQUENCE</scope>
    <source>
        <strain evidence="7">CHK191-8634</strain>
    </source>
</reference>
<dbReference type="Pfam" id="PF00842">
    <property type="entry name" value="Ala_racemase_C"/>
    <property type="match status" value="1"/>
</dbReference>
<dbReference type="GO" id="GO:0030632">
    <property type="term" value="P:D-alanine biosynthetic process"/>
    <property type="evidence" value="ECO:0007669"/>
    <property type="project" value="TreeGrafter"/>
</dbReference>
<dbReference type="InterPro" id="IPR000821">
    <property type="entry name" value="Ala_racemase"/>
</dbReference>
<dbReference type="PRINTS" id="PR00992">
    <property type="entry name" value="ALARACEMASE"/>
</dbReference>
<keyword evidence="3 7" id="KW-0413">Isomerase</keyword>
<dbReference type="Proteomes" id="UP000824073">
    <property type="component" value="Unassembled WGS sequence"/>
</dbReference>
<dbReference type="SUPFAM" id="SSF51419">
    <property type="entry name" value="PLP-binding barrel"/>
    <property type="match status" value="1"/>
</dbReference>
<dbReference type="PANTHER" id="PTHR30511:SF0">
    <property type="entry name" value="ALANINE RACEMASE, CATABOLIC-RELATED"/>
    <property type="match status" value="1"/>
</dbReference>
<dbReference type="GO" id="GO:0009252">
    <property type="term" value="P:peptidoglycan biosynthetic process"/>
    <property type="evidence" value="ECO:0007669"/>
    <property type="project" value="TreeGrafter"/>
</dbReference>
<feature type="domain" description="Alanine racemase C-terminal" evidence="6">
    <location>
        <begin position="230"/>
        <end position="358"/>
    </location>
</feature>
<dbReference type="InterPro" id="IPR020622">
    <property type="entry name" value="Ala_racemase_pyridoxalP-BS"/>
</dbReference>
<dbReference type="PROSITE" id="PS00395">
    <property type="entry name" value="ALANINE_RACEMASE"/>
    <property type="match status" value="1"/>
</dbReference>
<proteinExistence type="predicted"/>
<feature type="modified residue" description="N6-(pyridoxal phosphate)lysine" evidence="4">
    <location>
        <position position="36"/>
    </location>
</feature>
<dbReference type="EMBL" id="DVMR01000033">
    <property type="protein sequence ID" value="HIU43388.1"/>
    <property type="molecule type" value="Genomic_DNA"/>
</dbReference>
<evidence type="ECO:0000256" key="2">
    <source>
        <dbReference type="ARBA" id="ARBA00022898"/>
    </source>
</evidence>
<evidence type="ECO:0000313" key="7">
    <source>
        <dbReference type="EMBL" id="HIU43388.1"/>
    </source>
</evidence>
<dbReference type="InterPro" id="IPR009006">
    <property type="entry name" value="Ala_racemase/Decarboxylase_C"/>
</dbReference>
<keyword evidence="2 4" id="KW-0663">Pyridoxal phosphate</keyword>
<evidence type="ECO:0000259" key="6">
    <source>
        <dbReference type="SMART" id="SM01005"/>
    </source>
</evidence>
<organism evidence="7 8">
    <name type="scientific">Candidatus Ventrousia excrementavium</name>
    <dbReference type="NCBI Taxonomy" id="2840961"/>
    <lineage>
        <taxon>Bacteria</taxon>
        <taxon>Bacillati</taxon>
        <taxon>Bacillota</taxon>
        <taxon>Clostridia</taxon>
        <taxon>Eubacteriales</taxon>
        <taxon>Clostridiaceae</taxon>
        <taxon>Clostridiaceae incertae sedis</taxon>
        <taxon>Candidatus Ventrousia</taxon>
    </lineage>
</organism>
<dbReference type="GO" id="GO:0008784">
    <property type="term" value="F:alanine racemase activity"/>
    <property type="evidence" value="ECO:0007669"/>
    <property type="project" value="UniProtKB-EC"/>
</dbReference>
<dbReference type="PANTHER" id="PTHR30511">
    <property type="entry name" value="ALANINE RACEMASE"/>
    <property type="match status" value="1"/>
</dbReference>
<dbReference type="NCBIfam" id="TIGR00492">
    <property type="entry name" value="alr"/>
    <property type="match status" value="1"/>
</dbReference>
<feature type="binding site" evidence="5">
    <location>
        <position position="300"/>
    </location>
    <ligand>
        <name>substrate</name>
    </ligand>
</feature>
<dbReference type="EC" id="5.1.1.1" evidence="7"/>
<comment type="caution">
    <text evidence="7">The sequence shown here is derived from an EMBL/GenBank/DDBJ whole genome shotgun (WGS) entry which is preliminary data.</text>
</comment>
<dbReference type="AlphaFoldDB" id="A0A9D1ITR0"/>
<reference evidence="7" key="1">
    <citation type="submission" date="2020-10" db="EMBL/GenBank/DDBJ databases">
        <authorList>
            <person name="Gilroy R."/>
        </authorList>
    </citation>
    <scope>NUCLEOTIDE SEQUENCE</scope>
    <source>
        <strain evidence="7">CHK191-8634</strain>
    </source>
</reference>
<evidence type="ECO:0000256" key="5">
    <source>
        <dbReference type="PIRSR" id="PIRSR600821-52"/>
    </source>
</evidence>
<protein>
    <submittedName>
        <fullName evidence="7">Alanine racemase</fullName>
        <ecNumber evidence="7">5.1.1.1</ecNumber>
    </submittedName>
</protein>
<dbReference type="InterPro" id="IPR001608">
    <property type="entry name" value="Ala_racemase_N"/>
</dbReference>
<gene>
    <name evidence="7" type="primary">alr</name>
    <name evidence="7" type="ORF">IAB67_03720</name>
</gene>
<dbReference type="InterPro" id="IPR029066">
    <property type="entry name" value="PLP-binding_barrel"/>
</dbReference>
<evidence type="ECO:0000256" key="4">
    <source>
        <dbReference type="PIRSR" id="PIRSR600821-50"/>
    </source>
</evidence>
<evidence type="ECO:0000256" key="3">
    <source>
        <dbReference type="ARBA" id="ARBA00023235"/>
    </source>
</evidence>
<sequence length="370" mass="40093">MNMLRTTQAYIDLDALQGNADAVWASTRAEVMAVVKADAYGHGAPALVYSLSQMGVQRFAVAALSEAVEVRRRCPQADVLILGYTPDALLPAAVECGAAQTIFSLHQAEILSALGKNARVHLKLDTGMHRLGFAPDEQALEEVQKIYSLPSLTVEGVYSHLALRDRESDERQFAAFTAFTDELARRGLRVGLRHICDGLGTARYQHMHLDMVRPGGAFYGYGELPGLRPVLTLRSQVACVRSVPAGEGVGYDLLDAADHDRLIATLPFGYSDGVPRQLSHGVGHVVIRGQKAPYTGLLCMDMCMVDVTGIAGVREGDEVFVFGGHPDAMTFPQVAAMCNMNRNGLLSGIARRVPRVYMRGGDVIEVRDLV</sequence>
<evidence type="ECO:0000313" key="8">
    <source>
        <dbReference type="Proteomes" id="UP000824073"/>
    </source>
</evidence>
<dbReference type="SMART" id="SM01005">
    <property type="entry name" value="Ala_racemase_C"/>
    <property type="match status" value="1"/>
</dbReference>
<accession>A0A9D1ITR0</accession>
<dbReference type="FunFam" id="3.20.20.10:FF:000002">
    <property type="entry name" value="Alanine racemase"/>
    <property type="match status" value="1"/>
</dbReference>
<dbReference type="InterPro" id="IPR011079">
    <property type="entry name" value="Ala_racemase_C"/>
</dbReference>
<dbReference type="Pfam" id="PF01168">
    <property type="entry name" value="Ala_racemase_N"/>
    <property type="match status" value="1"/>
</dbReference>
<dbReference type="Gene3D" id="2.40.37.10">
    <property type="entry name" value="Lyase, Ornithine Decarboxylase, Chain A, domain 1"/>
    <property type="match status" value="1"/>
</dbReference>
<dbReference type="GO" id="GO:0030170">
    <property type="term" value="F:pyridoxal phosphate binding"/>
    <property type="evidence" value="ECO:0007669"/>
    <property type="project" value="TreeGrafter"/>
</dbReference>
<dbReference type="Gene3D" id="3.20.20.10">
    <property type="entry name" value="Alanine racemase"/>
    <property type="match status" value="1"/>
</dbReference>
<dbReference type="CDD" id="cd00430">
    <property type="entry name" value="PLPDE_III_AR"/>
    <property type="match status" value="1"/>
</dbReference>
<comment type="cofactor">
    <cofactor evidence="1 4">
        <name>pyridoxal 5'-phosphate</name>
        <dbReference type="ChEBI" id="CHEBI:597326"/>
    </cofactor>
</comment>
<feature type="binding site" evidence="5">
    <location>
        <position position="130"/>
    </location>
    <ligand>
        <name>substrate</name>
    </ligand>
</feature>